<protein>
    <submittedName>
        <fullName evidence="1">TIGR04165 family Cys-rich peptide</fullName>
    </submittedName>
</protein>
<evidence type="ECO:0000313" key="1">
    <source>
        <dbReference type="EMBL" id="MBZ2165753.1"/>
    </source>
</evidence>
<organism evidence="1 2">
    <name type="scientific">Methanobacterium spitsbergense</name>
    <dbReference type="NCBI Taxonomy" id="2874285"/>
    <lineage>
        <taxon>Archaea</taxon>
        <taxon>Methanobacteriati</taxon>
        <taxon>Methanobacteriota</taxon>
        <taxon>Methanomada group</taxon>
        <taxon>Methanobacteria</taxon>
        <taxon>Methanobacteriales</taxon>
        <taxon>Methanobacteriaceae</taxon>
        <taxon>Methanobacterium</taxon>
    </lineage>
</organism>
<evidence type="ECO:0000313" key="2">
    <source>
        <dbReference type="Proteomes" id="UP000825933"/>
    </source>
</evidence>
<sequence>MNLGKLDEKCPKCGCKDKILKRDIESEHHAHAKTGALLCSECGYVFKSREDEERLIYHLIKLNFILFYKFHEQFESLIYYQPKVLSHCNLNLIFNTINRFNYLFFMTSLVKNLLNSYDGL</sequence>
<dbReference type="Proteomes" id="UP000825933">
    <property type="component" value="Unassembled WGS sequence"/>
</dbReference>
<keyword evidence="2" id="KW-1185">Reference proteome</keyword>
<dbReference type="EMBL" id="JAIOUQ010000007">
    <property type="protein sequence ID" value="MBZ2165753.1"/>
    <property type="molecule type" value="Genomic_DNA"/>
</dbReference>
<reference evidence="2" key="1">
    <citation type="journal article" date="2022" name="Microbiol. Resour. Announc.">
        <title>Draft Genome Sequence of a Methanogenic Archaeon from West Spitsbergen Permafrost.</title>
        <authorList>
            <person name="Trubitsyn V."/>
            <person name="Rivkina E."/>
            <person name="Shcherbakova V."/>
        </authorList>
    </citation>
    <scope>NUCLEOTIDE SEQUENCE [LARGE SCALE GENOMIC DNA]</scope>
    <source>
        <strain evidence="2">VT</strain>
    </source>
</reference>
<comment type="caution">
    <text evidence="1">The sequence shown here is derived from an EMBL/GenBank/DDBJ whole genome shotgun (WGS) entry which is preliminary data.</text>
</comment>
<name>A0A8T5UY69_9EURY</name>
<dbReference type="NCBIfam" id="TIGR04165">
    <property type="entry name" value="methano_modCys"/>
    <property type="match status" value="1"/>
</dbReference>
<gene>
    <name evidence="1" type="ORF">K8N75_06835</name>
</gene>
<dbReference type="RefSeq" id="WP_223791341.1">
    <property type="nucleotide sequence ID" value="NZ_JAIOUQ010000007.1"/>
</dbReference>
<dbReference type="AlphaFoldDB" id="A0A8T5UY69"/>
<accession>A0A8T5UY69</accession>
<dbReference type="InterPro" id="IPR026493">
    <property type="entry name" value="Cys-rich_pep"/>
</dbReference>
<proteinExistence type="predicted"/>